<keyword evidence="2" id="KW-1185">Reference proteome</keyword>
<evidence type="ECO:0008006" key="3">
    <source>
        <dbReference type="Google" id="ProtNLM"/>
    </source>
</evidence>
<organism evidence="1 2">
    <name type="scientific">Mucilaginibacter pineti</name>
    <dbReference type="NCBI Taxonomy" id="1391627"/>
    <lineage>
        <taxon>Bacteria</taxon>
        <taxon>Pseudomonadati</taxon>
        <taxon>Bacteroidota</taxon>
        <taxon>Sphingobacteriia</taxon>
        <taxon>Sphingobacteriales</taxon>
        <taxon>Sphingobacteriaceae</taxon>
        <taxon>Mucilaginibacter</taxon>
    </lineage>
</organism>
<evidence type="ECO:0000313" key="1">
    <source>
        <dbReference type="EMBL" id="SDF13403.1"/>
    </source>
</evidence>
<dbReference type="RefSeq" id="WP_091153177.1">
    <property type="nucleotide sequence ID" value="NZ_FNAI01000013.1"/>
</dbReference>
<dbReference type="OrthoDB" id="7063737at2"/>
<proteinExistence type="predicted"/>
<sequence length="207" mass="24218">MNPIFSRNDDIDKIAFLNWRISYDEEIRNLLNMADGFMLSAIRVARMCLINNGDKSADILIFPILTNANHGIELYLKGIMWTLHKLMKSDMKIEGSHNIKQIYETVSAKIKVYKGQISHKEFKNATADLRAYIGELFNKIEATPQKDKMDFSRYPFNNKYENHFYVDIVGNVEVDLENFVTRFEAIKQTLENIADFLIYQELYKDPE</sequence>
<gene>
    <name evidence="1" type="ORF">SAMN05216464_11373</name>
</gene>
<name>A0A1G7IL85_9SPHI</name>
<reference evidence="1 2" key="1">
    <citation type="submission" date="2016-10" db="EMBL/GenBank/DDBJ databases">
        <authorList>
            <person name="de Groot N.N."/>
        </authorList>
    </citation>
    <scope>NUCLEOTIDE SEQUENCE [LARGE SCALE GENOMIC DNA]</scope>
    <source>
        <strain evidence="1 2">47C3B</strain>
    </source>
</reference>
<accession>A0A1G7IL85</accession>
<dbReference type="EMBL" id="FNAI01000013">
    <property type="protein sequence ID" value="SDF13403.1"/>
    <property type="molecule type" value="Genomic_DNA"/>
</dbReference>
<evidence type="ECO:0000313" key="2">
    <source>
        <dbReference type="Proteomes" id="UP000199072"/>
    </source>
</evidence>
<protein>
    <recommendedName>
        <fullName evidence="3">HEPN domain-containing protein</fullName>
    </recommendedName>
</protein>
<dbReference type="Proteomes" id="UP000199072">
    <property type="component" value="Unassembled WGS sequence"/>
</dbReference>
<dbReference type="AlphaFoldDB" id="A0A1G7IL85"/>